<comment type="caution">
    <text evidence="2">The sequence shown here is derived from an EMBL/GenBank/DDBJ whole genome shotgun (WGS) entry which is preliminary data.</text>
</comment>
<name>A0ABX0DL54_9ACTN</name>
<evidence type="ECO:0000256" key="1">
    <source>
        <dbReference type="SAM" id="MobiDB-lite"/>
    </source>
</evidence>
<reference evidence="2 3" key="1">
    <citation type="submission" date="2020-02" db="EMBL/GenBank/DDBJ databases">
        <title>Whole-genome analyses of novel actinobacteria.</title>
        <authorList>
            <person name="Sahin N."/>
            <person name="Tokatli A."/>
        </authorList>
    </citation>
    <scope>NUCLEOTIDE SEQUENCE [LARGE SCALE GENOMIC DNA]</scope>
    <source>
        <strain evidence="2 3">YC419</strain>
    </source>
</reference>
<dbReference type="Proteomes" id="UP001518140">
    <property type="component" value="Unassembled WGS sequence"/>
</dbReference>
<sequence length="108" mass="11467">MSALPHEPSPQADSDPQRLEHAEGPQTLGELRAALAVISPGVLTAFDARLDAATFGEEHAEVIAKARRTVAFSNRAEVTASVADPIDETAEAQPAEDPWAHLDVRDSS</sequence>
<proteinExistence type="predicted"/>
<evidence type="ECO:0000313" key="2">
    <source>
        <dbReference type="EMBL" id="NGO41474.1"/>
    </source>
</evidence>
<feature type="region of interest" description="Disordered" evidence="1">
    <location>
        <begin position="83"/>
        <end position="108"/>
    </location>
</feature>
<accession>A0ABX0DL54</accession>
<gene>
    <name evidence="2" type="ORF">G6048_04560</name>
</gene>
<dbReference type="EMBL" id="JAAKZX010000009">
    <property type="protein sequence ID" value="NGO41474.1"/>
    <property type="molecule type" value="Genomic_DNA"/>
</dbReference>
<keyword evidence="3" id="KW-1185">Reference proteome</keyword>
<organism evidence="2 3">
    <name type="scientific">Streptomyces ureilyticus</name>
    <dbReference type="NCBI Taxonomy" id="1775131"/>
    <lineage>
        <taxon>Bacteria</taxon>
        <taxon>Bacillati</taxon>
        <taxon>Actinomycetota</taxon>
        <taxon>Actinomycetes</taxon>
        <taxon>Kitasatosporales</taxon>
        <taxon>Streptomycetaceae</taxon>
        <taxon>Streptomyces</taxon>
    </lineage>
</organism>
<dbReference type="RefSeq" id="WP_165338122.1">
    <property type="nucleotide sequence ID" value="NZ_JAAKZX010000009.1"/>
</dbReference>
<protein>
    <submittedName>
        <fullName evidence="2">Uncharacterized protein</fullName>
    </submittedName>
</protein>
<evidence type="ECO:0000313" key="3">
    <source>
        <dbReference type="Proteomes" id="UP001518140"/>
    </source>
</evidence>
<feature type="compositionally biased region" description="Basic and acidic residues" evidence="1">
    <location>
        <begin position="98"/>
        <end position="108"/>
    </location>
</feature>
<feature type="region of interest" description="Disordered" evidence="1">
    <location>
        <begin position="1"/>
        <end position="25"/>
    </location>
</feature>